<keyword evidence="2" id="KW-1185">Reference proteome</keyword>
<dbReference type="AlphaFoldDB" id="A0A3N4J6W6"/>
<evidence type="ECO:0000313" key="1">
    <source>
        <dbReference type="EMBL" id="RPA92381.1"/>
    </source>
</evidence>
<evidence type="ECO:0000313" key="2">
    <source>
        <dbReference type="Proteomes" id="UP000276215"/>
    </source>
</evidence>
<protein>
    <submittedName>
        <fullName evidence="1">Uncharacterized protein</fullName>
    </submittedName>
</protein>
<proteinExistence type="predicted"/>
<name>A0A3N4J6W6_9PEZI</name>
<organism evidence="1 2">
    <name type="scientific">Choiromyces venosus 120613-1</name>
    <dbReference type="NCBI Taxonomy" id="1336337"/>
    <lineage>
        <taxon>Eukaryota</taxon>
        <taxon>Fungi</taxon>
        <taxon>Dikarya</taxon>
        <taxon>Ascomycota</taxon>
        <taxon>Pezizomycotina</taxon>
        <taxon>Pezizomycetes</taxon>
        <taxon>Pezizales</taxon>
        <taxon>Tuberaceae</taxon>
        <taxon>Choiromyces</taxon>
    </lineage>
</organism>
<accession>A0A3N4J6W6</accession>
<sequence>MAVEFVREYLPPSRNRVTRCNPQPPWGMDTQTPLPRFPLLIFNLEYCFRALETLPHYHPLPYRVLG</sequence>
<reference evidence="1 2" key="1">
    <citation type="journal article" date="2018" name="Nat. Ecol. Evol.">
        <title>Pezizomycetes genomes reveal the molecular basis of ectomycorrhizal truffle lifestyle.</title>
        <authorList>
            <person name="Murat C."/>
            <person name="Payen T."/>
            <person name="Noel B."/>
            <person name="Kuo A."/>
            <person name="Morin E."/>
            <person name="Chen J."/>
            <person name="Kohler A."/>
            <person name="Krizsan K."/>
            <person name="Balestrini R."/>
            <person name="Da Silva C."/>
            <person name="Montanini B."/>
            <person name="Hainaut M."/>
            <person name="Levati E."/>
            <person name="Barry K.W."/>
            <person name="Belfiori B."/>
            <person name="Cichocki N."/>
            <person name="Clum A."/>
            <person name="Dockter R.B."/>
            <person name="Fauchery L."/>
            <person name="Guy J."/>
            <person name="Iotti M."/>
            <person name="Le Tacon F."/>
            <person name="Lindquist E.A."/>
            <person name="Lipzen A."/>
            <person name="Malagnac F."/>
            <person name="Mello A."/>
            <person name="Molinier V."/>
            <person name="Miyauchi S."/>
            <person name="Poulain J."/>
            <person name="Riccioni C."/>
            <person name="Rubini A."/>
            <person name="Sitrit Y."/>
            <person name="Splivallo R."/>
            <person name="Traeger S."/>
            <person name="Wang M."/>
            <person name="Zifcakova L."/>
            <person name="Wipf D."/>
            <person name="Zambonelli A."/>
            <person name="Paolocci F."/>
            <person name="Nowrousian M."/>
            <person name="Ottonello S."/>
            <person name="Baldrian P."/>
            <person name="Spatafora J.W."/>
            <person name="Henrissat B."/>
            <person name="Nagy L.G."/>
            <person name="Aury J.M."/>
            <person name="Wincker P."/>
            <person name="Grigoriev I.V."/>
            <person name="Bonfante P."/>
            <person name="Martin F.M."/>
        </authorList>
    </citation>
    <scope>NUCLEOTIDE SEQUENCE [LARGE SCALE GENOMIC DNA]</scope>
    <source>
        <strain evidence="1 2">120613-1</strain>
    </source>
</reference>
<gene>
    <name evidence="1" type="ORF">L873DRAFT_1817702</name>
</gene>
<dbReference type="Proteomes" id="UP000276215">
    <property type="component" value="Unassembled WGS sequence"/>
</dbReference>
<dbReference type="EMBL" id="ML120474">
    <property type="protein sequence ID" value="RPA92381.1"/>
    <property type="molecule type" value="Genomic_DNA"/>
</dbReference>